<dbReference type="RefSeq" id="WP_109889783.1">
    <property type="nucleotide sequence ID" value="NZ_CP029550.1"/>
</dbReference>
<sequence>MRHLILGAALALMLPISAQAQDAGDAAAGEKAFAPCKACHAFGKNGVGPDLKGVVGRKAGVHEGYNYSAALKGSGLTWDEANLKEWLKDPKAKVPGNKMVYPGLKDDKKLSDLIAYLKTQS</sequence>
<feature type="domain" description="Cytochrome c" evidence="8">
    <location>
        <begin position="24"/>
        <end position="121"/>
    </location>
</feature>
<dbReference type="SUPFAM" id="SSF46626">
    <property type="entry name" value="Cytochrome c"/>
    <property type="match status" value="1"/>
</dbReference>
<dbReference type="GO" id="GO:0046872">
    <property type="term" value="F:metal ion binding"/>
    <property type="evidence" value="ECO:0007669"/>
    <property type="project" value="UniProtKB-KW"/>
</dbReference>
<dbReference type="AlphaFoldDB" id="A0A2U8W4P3"/>
<keyword evidence="2 6" id="KW-0349">Heme</keyword>
<evidence type="ECO:0000256" key="4">
    <source>
        <dbReference type="ARBA" id="ARBA00022982"/>
    </source>
</evidence>
<keyword evidence="3 6" id="KW-0479">Metal-binding</keyword>
<dbReference type="EMBL" id="CP029550">
    <property type="protein sequence ID" value="AWN41083.1"/>
    <property type="molecule type" value="Genomic_DNA"/>
</dbReference>
<keyword evidence="1" id="KW-0813">Transport</keyword>
<dbReference type="PRINTS" id="PR00604">
    <property type="entry name" value="CYTCHRMECIAB"/>
</dbReference>
<keyword evidence="4" id="KW-0249">Electron transport</keyword>
<evidence type="ECO:0000256" key="6">
    <source>
        <dbReference type="PROSITE-ProRule" id="PRU00433"/>
    </source>
</evidence>
<reference evidence="10" key="1">
    <citation type="submission" date="2018-05" db="EMBL/GenBank/DDBJ databases">
        <title>Complete Genome Sequence of Methylobacterium sp. 17SD2-17.</title>
        <authorList>
            <person name="Srinivasan S."/>
        </authorList>
    </citation>
    <scope>NUCLEOTIDE SEQUENCE [LARGE SCALE GENOMIC DNA]</scope>
    <source>
        <strain evidence="10">17SD2-17</strain>
    </source>
</reference>
<keyword evidence="7" id="KW-0732">Signal</keyword>
<dbReference type="KEGG" id="mets:DK389_11805"/>
<evidence type="ECO:0000256" key="7">
    <source>
        <dbReference type="SAM" id="SignalP"/>
    </source>
</evidence>
<dbReference type="InterPro" id="IPR002327">
    <property type="entry name" value="Cyt_c_1A/1B"/>
</dbReference>
<evidence type="ECO:0000259" key="8">
    <source>
        <dbReference type="PROSITE" id="PS51007"/>
    </source>
</evidence>
<evidence type="ECO:0000313" key="9">
    <source>
        <dbReference type="EMBL" id="AWN41083.1"/>
    </source>
</evidence>
<accession>A0A2U8W4P3</accession>
<feature type="signal peptide" evidence="7">
    <location>
        <begin position="1"/>
        <end position="20"/>
    </location>
</feature>
<evidence type="ECO:0000256" key="5">
    <source>
        <dbReference type="ARBA" id="ARBA00023004"/>
    </source>
</evidence>
<dbReference type="GO" id="GO:0020037">
    <property type="term" value="F:heme binding"/>
    <property type="evidence" value="ECO:0007669"/>
    <property type="project" value="InterPro"/>
</dbReference>
<dbReference type="GO" id="GO:0009055">
    <property type="term" value="F:electron transfer activity"/>
    <property type="evidence" value="ECO:0007669"/>
    <property type="project" value="InterPro"/>
</dbReference>
<protein>
    <submittedName>
        <fullName evidence="9">Cytochrome c family protein</fullName>
    </submittedName>
</protein>
<gene>
    <name evidence="9" type="ORF">DK389_11805</name>
</gene>
<dbReference type="OrthoDB" id="9805828at2"/>
<keyword evidence="5 6" id="KW-0408">Iron</keyword>
<dbReference type="InterPro" id="IPR036909">
    <property type="entry name" value="Cyt_c-like_dom_sf"/>
</dbReference>
<name>A0A2U8W4P3_9HYPH</name>
<dbReference type="Gene3D" id="1.10.760.10">
    <property type="entry name" value="Cytochrome c-like domain"/>
    <property type="match status" value="1"/>
</dbReference>
<dbReference type="PROSITE" id="PS51007">
    <property type="entry name" value="CYTC"/>
    <property type="match status" value="1"/>
</dbReference>
<feature type="chain" id="PRO_5015868516" evidence="7">
    <location>
        <begin position="21"/>
        <end position="121"/>
    </location>
</feature>
<evidence type="ECO:0000256" key="3">
    <source>
        <dbReference type="ARBA" id="ARBA00022723"/>
    </source>
</evidence>
<evidence type="ECO:0000313" key="10">
    <source>
        <dbReference type="Proteomes" id="UP000245926"/>
    </source>
</evidence>
<dbReference type="InterPro" id="IPR009056">
    <property type="entry name" value="Cyt_c-like_dom"/>
</dbReference>
<dbReference type="Proteomes" id="UP000245926">
    <property type="component" value="Chromosome"/>
</dbReference>
<evidence type="ECO:0000256" key="2">
    <source>
        <dbReference type="ARBA" id="ARBA00022617"/>
    </source>
</evidence>
<keyword evidence="10" id="KW-1185">Reference proteome</keyword>
<dbReference type="Pfam" id="PF00034">
    <property type="entry name" value="Cytochrom_C"/>
    <property type="match status" value="1"/>
</dbReference>
<evidence type="ECO:0000256" key="1">
    <source>
        <dbReference type="ARBA" id="ARBA00022448"/>
    </source>
</evidence>
<proteinExistence type="predicted"/>
<dbReference type="PANTHER" id="PTHR11961">
    <property type="entry name" value="CYTOCHROME C"/>
    <property type="match status" value="1"/>
</dbReference>
<organism evidence="9 10">
    <name type="scientific">Methylobacterium durans</name>
    <dbReference type="NCBI Taxonomy" id="2202825"/>
    <lineage>
        <taxon>Bacteria</taxon>
        <taxon>Pseudomonadati</taxon>
        <taxon>Pseudomonadota</taxon>
        <taxon>Alphaproteobacteria</taxon>
        <taxon>Hyphomicrobiales</taxon>
        <taxon>Methylobacteriaceae</taxon>
        <taxon>Methylobacterium</taxon>
    </lineage>
</organism>